<evidence type="ECO:0000256" key="5">
    <source>
        <dbReference type="RuleBase" id="RU000685"/>
    </source>
</evidence>
<dbReference type="PROSITE" id="PS00226">
    <property type="entry name" value="IF_ROD_1"/>
    <property type="match status" value="1"/>
</dbReference>
<evidence type="ECO:0000256" key="4">
    <source>
        <dbReference type="ARBA" id="ARBA00024186"/>
    </source>
</evidence>
<comment type="subcellular location">
    <subcellularLocation>
        <location evidence="4">Nucleus lamina</location>
    </subcellularLocation>
</comment>
<dbReference type="PROSITE" id="PS51842">
    <property type="entry name" value="IF_ROD_2"/>
    <property type="match status" value="1"/>
</dbReference>
<dbReference type="PANTHER" id="PTHR45721:SF16">
    <property type="entry name" value="LAMIN-L(III)"/>
    <property type="match status" value="1"/>
</dbReference>
<dbReference type="Pfam" id="PF00932">
    <property type="entry name" value="LTD"/>
    <property type="match status" value="1"/>
</dbReference>
<evidence type="ECO:0000313" key="9">
    <source>
        <dbReference type="Proteomes" id="UP000694871"/>
    </source>
</evidence>
<proteinExistence type="inferred from homology"/>
<feature type="domain" description="LTD" evidence="7">
    <location>
        <begin position="356"/>
        <end position="472"/>
    </location>
</feature>
<dbReference type="Pfam" id="PF00038">
    <property type="entry name" value="Filament"/>
    <property type="match status" value="1"/>
</dbReference>
<evidence type="ECO:0000256" key="6">
    <source>
        <dbReference type="SAM" id="Coils"/>
    </source>
</evidence>
<keyword evidence="9" id="KW-1185">Reference proteome</keyword>
<dbReference type="InterPro" id="IPR018039">
    <property type="entry name" value="IF_conserved"/>
</dbReference>
<dbReference type="GeneID" id="107123876"/>
<evidence type="ECO:0000313" key="10">
    <source>
        <dbReference type="RefSeq" id="XP_015282705.1"/>
    </source>
</evidence>
<evidence type="ECO:0000259" key="7">
    <source>
        <dbReference type="PROSITE" id="PS51841"/>
    </source>
</evidence>
<dbReference type="InterPro" id="IPR036415">
    <property type="entry name" value="Lamin_tail_dom_sf"/>
</dbReference>
<feature type="domain" description="IF rod" evidence="8">
    <location>
        <begin position="1"/>
        <end position="314"/>
    </location>
</feature>
<reference evidence="10" key="1">
    <citation type="submission" date="2025-08" db="UniProtKB">
        <authorList>
            <consortium name="RefSeq"/>
        </authorList>
    </citation>
    <scope>IDENTIFICATION</scope>
</reference>
<dbReference type="PANTHER" id="PTHR45721">
    <property type="entry name" value="LAMIN DM0-RELATED"/>
    <property type="match status" value="1"/>
</dbReference>
<evidence type="ECO:0000256" key="3">
    <source>
        <dbReference type="ARBA" id="ARBA00023289"/>
    </source>
</evidence>
<sequence length="518" mass="59442">GGLLQRRYEGELAELRRLLDDQAAKRAALQLELSALRDQHRQLRDRNCKKENDLSLAVAQIRDSDAQLRSREADLATALSRQQSLEKDLQESEDQITSLKKTVKDTKNQLQNERLKGIDLENQTQTLQEQMMFLRNLHRDELKRKKSFYESKIKEIESGRQQEFQSKLLDALQALRQEQEHQIEAYKEQVERKFVCKVENAQFSAAKNSDFANTTQEELKKTKLRTDFLTSQNAALEARISELEATVRELEKTIDGERDTHRRCVAEKNREMAEVQQQMQAQLEEYEHLLDVKLALDLEISAYRAMLEREEKRLGLSMPSLESVSTHSTASRGRLFLQGNKRKRTIVEQGGPKIGFKGVQHASSSGSISIEDIDVEGKFVRIKNNSAQDQSLSGWTLRREDRNESDMMYQFPTGFTLQAGQKVTIWRSRDDLQEIGLTLVWKSQKSWGSGENVNITLLNAEGEETAERTIIYAEREGGGFTKWKPHLSNHVGGQHQQKLPSAKNLCSAICQEFFSDDV</sequence>
<keyword evidence="3" id="KW-0636">Prenylation</keyword>
<dbReference type="SUPFAM" id="SSF74853">
    <property type="entry name" value="Lamin A/C globular tail domain"/>
    <property type="match status" value="1"/>
</dbReference>
<name>A0ABM1L9R8_GEKJA</name>
<keyword evidence="3" id="KW-0449">Lipoprotein</keyword>
<feature type="coiled-coil region" evidence="6">
    <location>
        <begin position="5"/>
        <end position="46"/>
    </location>
</feature>
<dbReference type="Gene3D" id="1.20.5.170">
    <property type="match status" value="1"/>
</dbReference>
<dbReference type="Proteomes" id="UP000694871">
    <property type="component" value="Unplaced"/>
</dbReference>
<evidence type="ECO:0000256" key="2">
    <source>
        <dbReference type="ARBA" id="ARBA00023054"/>
    </source>
</evidence>
<feature type="coiled-coil region" evidence="6">
    <location>
        <begin position="75"/>
        <end position="189"/>
    </location>
</feature>
<organism evidence="9 10">
    <name type="scientific">Gekko japonicus</name>
    <name type="common">Schlegel's Japanese gecko</name>
    <dbReference type="NCBI Taxonomy" id="146911"/>
    <lineage>
        <taxon>Eukaryota</taxon>
        <taxon>Metazoa</taxon>
        <taxon>Chordata</taxon>
        <taxon>Craniata</taxon>
        <taxon>Vertebrata</taxon>
        <taxon>Euteleostomi</taxon>
        <taxon>Lepidosauria</taxon>
        <taxon>Squamata</taxon>
        <taxon>Bifurcata</taxon>
        <taxon>Gekkota</taxon>
        <taxon>Gekkonidae</taxon>
        <taxon>Gekkoninae</taxon>
        <taxon>Gekko</taxon>
    </lineage>
</organism>
<keyword evidence="1 5" id="KW-0403">Intermediate filament</keyword>
<dbReference type="Gene3D" id="1.20.5.1160">
    <property type="entry name" value="Vasodilator-stimulated phosphoprotein"/>
    <property type="match status" value="1"/>
</dbReference>
<dbReference type="SMART" id="SM01391">
    <property type="entry name" value="Filament"/>
    <property type="match status" value="1"/>
</dbReference>
<comment type="similarity">
    <text evidence="5">Belongs to the intermediate filament family.</text>
</comment>
<evidence type="ECO:0000259" key="8">
    <source>
        <dbReference type="PROSITE" id="PS51842"/>
    </source>
</evidence>
<feature type="coiled-coil region" evidence="6">
    <location>
        <begin position="226"/>
        <end position="292"/>
    </location>
</feature>
<feature type="non-terminal residue" evidence="10">
    <location>
        <position position="1"/>
    </location>
</feature>
<dbReference type="InterPro" id="IPR001322">
    <property type="entry name" value="Lamin_tail_dom"/>
</dbReference>
<evidence type="ECO:0000256" key="1">
    <source>
        <dbReference type="ARBA" id="ARBA00022754"/>
    </source>
</evidence>
<keyword evidence="2 6" id="KW-0175">Coiled coil</keyword>
<dbReference type="SUPFAM" id="SSF64593">
    <property type="entry name" value="Intermediate filament protein, coiled coil region"/>
    <property type="match status" value="1"/>
</dbReference>
<accession>A0ABM1L9R8</accession>
<protein>
    <submittedName>
        <fullName evidence="10">Lamin-L(III)-like</fullName>
    </submittedName>
</protein>
<dbReference type="Gene3D" id="2.60.40.1260">
    <property type="entry name" value="Lamin Tail domain"/>
    <property type="match status" value="1"/>
</dbReference>
<gene>
    <name evidence="10" type="primary">LOC107123876</name>
</gene>
<dbReference type="RefSeq" id="XP_015282705.1">
    <property type="nucleotide sequence ID" value="XM_015427219.1"/>
</dbReference>
<dbReference type="PROSITE" id="PS51841">
    <property type="entry name" value="LTD"/>
    <property type="match status" value="1"/>
</dbReference>
<dbReference type="InterPro" id="IPR039008">
    <property type="entry name" value="IF_rod_dom"/>
</dbReference>